<accession>A0A2R6AA68</accession>
<evidence type="ECO:0000313" key="1">
    <source>
        <dbReference type="EMBL" id="PSN83228.1"/>
    </source>
</evidence>
<name>A0A2R6AA68_9ARCH</name>
<dbReference type="EMBL" id="NEXE01000319">
    <property type="protein sequence ID" value="PSN83228.1"/>
    <property type="molecule type" value="Genomic_DNA"/>
</dbReference>
<comment type="caution">
    <text evidence="1">The sequence shown here is derived from an EMBL/GenBank/DDBJ whole genome shotgun (WGS) entry which is preliminary data.</text>
</comment>
<organism evidence="1 2">
    <name type="scientific">Candidatus Marsarchaeota G2 archaeon OSP_D</name>
    <dbReference type="NCBI Taxonomy" id="1978157"/>
    <lineage>
        <taxon>Archaea</taxon>
        <taxon>Candidatus Marsarchaeota</taxon>
        <taxon>Candidatus Marsarchaeota group 2</taxon>
    </lineage>
</organism>
<dbReference type="AlphaFoldDB" id="A0A2R6AA68"/>
<evidence type="ECO:0000313" key="2">
    <source>
        <dbReference type="Proteomes" id="UP000240322"/>
    </source>
</evidence>
<gene>
    <name evidence="1" type="ORF">B9Q03_13580</name>
</gene>
<protein>
    <submittedName>
        <fullName evidence="1">Uncharacterized protein</fullName>
    </submittedName>
</protein>
<proteinExistence type="predicted"/>
<dbReference type="Proteomes" id="UP000240322">
    <property type="component" value="Unassembled WGS sequence"/>
</dbReference>
<reference evidence="1 2" key="1">
    <citation type="submission" date="2017-04" db="EMBL/GenBank/DDBJ databases">
        <title>Novel microbial lineages endemic to geothermal iron-oxide mats fill important gaps in the evolutionary history of Archaea.</title>
        <authorList>
            <person name="Jay Z.J."/>
            <person name="Beam J.P."/>
            <person name="Dlakic M."/>
            <person name="Rusch D.B."/>
            <person name="Kozubal M.A."/>
            <person name="Inskeep W.P."/>
        </authorList>
    </citation>
    <scope>NUCLEOTIDE SEQUENCE [LARGE SCALE GENOMIC DNA]</scope>
    <source>
        <strain evidence="1">OSP_D</strain>
    </source>
</reference>
<sequence length="71" mass="8221">MKKQLKTHELCLIKQKATVSVGDDERGIQARETVIRIPSVSQSVLKLFYFSLWFTAVKVVIEEFKVVLSFY</sequence>